<name>A0A9P7VV89_9AGAR</name>
<keyword evidence="3" id="KW-1185">Reference proteome</keyword>
<evidence type="ECO:0000256" key="1">
    <source>
        <dbReference type="SAM" id="MobiDB-lite"/>
    </source>
</evidence>
<evidence type="ECO:0000313" key="3">
    <source>
        <dbReference type="Proteomes" id="UP000812287"/>
    </source>
</evidence>
<organism evidence="2 3">
    <name type="scientific">Guyanagaster necrorhizus</name>
    <dbReference type="NCBI Taxonomy" id="856835"/>
    <lineage>
        <taxon>Eukaryota</taxon>
        <taxon>Fungi</taxon>
        <taxon>Dikarya</taxon>
        <taxon>Basidiomycota</taxon>
        <taxon>Agaricomycotina</taxon>
        <taxon>Agaricomycetes</taxon>
        <taxon>Agaricomycetidae</taxon>
        <taxon>Agaricales</taxon>
        <taxon>Marasmiineae</taxon>
        <taxon>Physalacriaceae</taxon>
        <taxon>Guyanagaster</taxon>
    </lineage>
</organism>
<sequence>MASAMVSTKVKVYGYAKRNKASAAVPLEIDSDPDFNPGVYISEEPKKKRTKQASHPGSSRGKKRQHDSDDDYNVPTAHKRYRPDVKGENPLLEFFNDTEELGLHSASEDETDGEEEEEEGDDDDDDEGEEEDEEEEEENQEELDDDAPVILTSMIAFTRKTQPERPPQPMVEDSATESDTDEDVIPVPPSQPSTSKPTPEDDSVTESDTEDESEVPPAPPVASKTPEIKSGHDPDSEEGSVTEEDSDMDDEPMMISPVRTITSSP</sequence>
<comment type="caution">
    <text evidence="2">The sequence shown here is derived from an EMBL/GenBank/DDBJ whole genome shotgun (WGS) entry which is preliminary data.</text>
</comment>
<gene>
    <name evidence="2" type="ORF">BT62DRAFT_70178</name>
</gene>
<feature type="compositionally biased region" description="Acidic residues" evidence="1">
    <location>
        <begin position="174"/>
        <end position="184"/>
    </location>
</feature>
<feature type="compositionally biased region" description="Acidic residues" evidence="1">
    <location>
        <begin position="108"/>
        <end position="147"/>
    </location>
</feature>
<feature type="compositionally biased region" description="Acidic residues" evidence="1">
    <location>
        <begin position="235"/>
        <end position="252"/>
    </location>
</feature>
<reference evidence="2" key="1">
    <citation type="submission" date="2020-11" db="EMBL/GenBank/DDBJ databases">
        <title>Adaptations for nitrogen fixation in a non-lichenized fungal sporocarp promotes dispersal by wood-feeding termites.</title>
        <authorList>
            <consortium name="DOE Joint Genome Institute"/>
            <person name="Koch R.A."/>
            <person name="Yoon G."/>
            <person name="Arayal U."/>
            <person name="Lail K."/>
            <person name="Amirebrahimi M."/>
            <person name="Labutti K."/>
            <person name="Lipzen A."/>
            <person name="Riley R."/>
            <person name="Barry K."/>
            <person name="Henrissat B."/>
            <person name="Grigoriev I.V."/>
            <person name="Herr J.R."/>
            <person name="Aime M.C."/>
        </authorList>
    </citation>
    <scope>NUCLEOTIDE SEQUENCE</scope>
    <source>
        <strain evidence="2">MCA 3950</strain>
    </source>
</reference>
<evidence type="ECO:0000313" key="2">
    <source>
        <dbReference type="EMBL" id="KAG7447233.1"/>
    </source>
</evidence>
<dbReference type="RefSeq" id="XP_043040733.1">
    <property type="nucleotide sequence ID" value="XM_043181937.1"/>
</dbReference>
<proteinExistence type="predicted"/>
<feature type="region of interest" description="Disordered" evidence="1">
    <location>
        <begin position="21"/>
        <end position="265"/>
    </location>
</feature>
<dbReference type="OrthoDB" id="3033665at2759"/>
<protein>
    <submittedName>
        <fullName evidence="2">Uncharacterized protein</fullName>
    </submittedName>
</protein>
<dbReference type="GeneID" id="66104233"/>
<dbReference type="AlphaFoldDB" id="A0A9P7VV89"/>
<feature type="compositionally biased region" description="Acidic residues" evidence="1">
    <location>
        <begin position="200"/>
        <end position="214"/>
    </location>
</feature>
<accession>A0A9P7VV89</accession>
<dbReference type="Proteomes" id="UP000812287">
    <property type="component" value="Unassembled WGS sequence"/>
</dbReference>
<dbReference type="EMBL" id="MU250532">
    <property type="protein sequence ID" value="KAG7447233.1"/>
    <property type="molecule type" value="Genomic_DNA"/>
</dbReference>